<dbReference type="EMBL" id="MAVT02001296">
    <property type="protein sequence ID" value="POS71356.1"/>
    <property type="molecule type" value="Genomic_DNA"/>
</dbReference>
<accession>A0A2P5HMA7</accession>
<evidence type="ECO:0000256" key="1">
    <source>
        <dbReference type="SAM" id="MobiDB-lite"/>
    </source>
</evidence>
<sequence length="396" mass="44415">MPEPGNEPEAGKAPDAGNTPRTAIKRSQSDLETTEPDEKISEEPDVKKQKLEEVAAPVQQLNIINIDPAGDLLILCNKKAFKVDSSAIKRVTPSVYKRCLAQRPVDDSAWTSSFRDMSEIMEEAVSVILNLIHANLDKIPESIHWVTMFYLIVLAKRFKVFDRFLVPFKRWYQGGLLLQPIPSTCNVRKSTCLWISYHLGLEENFKVLQRWAIFNLCDDGKGTLVYPPKQVDGTRSKLSTSYLADKVVTDRIAKLRSSAISFIMVSLKTAQLTLFPEGQFARDGRIKNSLGGFACPKCMDLWFGCLGKSLLRPNLFLASLEPGFPRLSDVIEIPNTQFYLPLERLCSFIDKVQEKMDGYPACGRRGQWACVPPRLVGRMAVEDLIAKGMQEPLGAT</sequence>
<comment type="caution">
    <text evidence="2">The sequence shown here is derived from an EMBL/GenBank/DDBJ whole genome shotgun (WGS) entry which is preliminary data.</text>
</comment>
<gene>
    <name evidence="2" type="ORF">DHEL01_v210250</name>
</gene>
<name>A0A2P5HMA7_DIAHE</name>
<evidence type="ECO:0000313" key="3">
    <source>
        <dbReference type="Proteomes" id="UP000094444"/>
    </source>
</evidence>
<dbReference type="OrthoDB" id="5275938at2759"/>
<feature type="compositionally biased region" description="Basic and acidic residues" evidence="1">
    <location>
        <begin position="36"/>
        <end position="47"/>
    </location>
</feature>
<dbReference type="Proteomes" id="UP000094444">
    <property type="component" value="Unassembled WGS sequence"/>
</dbReference>
<reference evidence="2" key="1">
    <citation type="submission" date="2017-09" db="EMBL/GenBank/DDBJ databases">
        <title>Polyketide synthases of a Diaporthe helianthi virulent isolate.</title>
        <authorList>
            <person name="Baroncelli R."/>
        </authorList>
    </citation>
    <scope>NUCLEOTIDE SEQUENCE [LARGE SCALE GENOMIC DNA]</scope>
    <source>
        <strain evidence="2">7/96</strain>
    </source>
</reference>
<keyword evidence="3" id="KW-1185">Reference proteome</keyword>
<feature type="region of interest" description="Disordered" evidence="1">
    <location>
        <begin position="1"/>
        <end position="47"/>
    </location>
</feature>
<dbReference type="AlphaFoldDB" id="A0A2P5HMA7"/>
<proteinExistence type="predicted"/>
<evidence type="ECO:0000313" key="2">
    <source>
        <dbReference type="EMBL" id="POS71356.1"/>
    </source>
</evidence>
<dbReference type="InParanoid" id="A0A2P5HMA7"/>
<protein>
    <submittedName>
        <fullName evidence="2">Uncharacterized protein</fullName>
    </submittedName>
</protein>
<organism evidence="2 3">
    <name type="scientific">Diaporthe helianthi</name>
    <dbReference type="NCBI Taxonomy" id="158607"/>
    <lineage>
        <taxon>Eukaryota</taxon>
        <taxon>Fungi</taxon>
        <taxon>Dikarya</taxon>
        <taxon>Ascomycota</taxon>
        <taxon>Pezizomycotina</taxon>
        <taxon>Sordariomycetes</taxon>
        <taxon>Sordariomycetidae</taxon>
        <taxon>Diaporthales</taxon>
        <taxon>Diaporthaceae</taxon>
        <taxon>Diaporthe</taxon>
    </lineage>
</organism>